<dbReference type="GO" id="GO:0016491">
    <property type="term" value="F:oxidoreductase activity"/>
    <property type="evidence" value="ECO:0007669"/>
    <property type="project" value="InterPro"/>
</dbReference>
<evidence type="ECO:0000259" key="1">
    <source>
        <dbReference type="Pfam" id="PF00248"/>
    </source>
</evidence>
<dbReference type="PANTHER" id="PTHR42686">
    <property type="entry name" value="GH17980P-RELATED"/>
    <property type="match status" value="1"/>
</dbReference>
<evidence type="ECO:0000313" key="2">
    <source>
        <dbReference type="EMBL" id="PQV51503.1"/>
    </source>
</evidence>
<dbReference type="InterPro" id="IPR023210">
    <property type="entry name" value="NADP_OxRdtase_dom"/>
</dbReference>
<feature type="domain" description="NADP-dependent oxidoreductase" evidence="1">
    <location>
        <begin position="13"/>
        <end position="294"/>
    </location>
</feature>
<proteinExistence type="predicted"/>
<dbReference type="Proteomes" id="UP000251545">
    <property type="component" value="Unassembled WGS sequence"/>
</dbReference>
<sequence>MKPTYNNTPNRNLVLGTVSLGGAWGKIDEEESIDTILYGLKNGISRIDTAPAYANAEKIVGKALRKLSNKNVFVSTKVGKLQGMADESDLTNYNLKVMEDSVHNSMEALGQKQLDLLFLHEPENVPPQQIQEVVRFLNELKKQGKAKQIGFGGMPTKAYWSYLEKGVFDVAMGYNNLDACSFTGLETDIPLCKKNNMLIYQASVLHMGLLGNRFSKYYEDTPEWISKQALDNAAKVLQISKRENIPLPTLAHRFVLGVKEIDWIVLGARNLTQLKDTLNDIAQGPLSKKIFTDIINSHYASIQ</sequence>
<dbReference type="InterPro" id="IPR020471">
    <property type="entry name" value="AKR"/>
</dbReference>
<dbReference type="AlphaFoldDB" id="A0A362X7T1"/>
<evidence type="ECO:0000313" key="3">
    <source>
        <dbReference type="Proteomes" id="UP000251545"/>
    </source>
</evidence>
<reference evidence="2 3" key="1">
    <citation type="submission" date="2018-02" db="EMBL/GenBank/DDBJ databases">
        <title>Genomic Encyclopedia of Archaeal and Bacterial Type Strains, Phase II (KMG-II): from individual species to whole genera.</title>
        <authorList>
            <person name="Goeker M."/>
        </authorList>
    </citation>
    <scope>NUCLEOTIDE SEQUENCE [LARGE SCALE GENOMIC DNA]</scope>
    <source>
        <strain evidence="2 3">DSM 21165</strain>
    </source>
</reference>
<dbReference type="EMBL" id="PVEO01000001">
    <property type="protein sequence ID" value="PQV51503.1"/>
    <property type="molecule type" value="Genomic_DNA"/>
</dbReference>
<dbReference type="RefSeq" id="WP_170063955.1">
    <property type="nucleotide sequence ID" value="NZ_PVEO01000001.1"/>
</dbReference>
<comment type="caution">
    <text evidence="2">The sequence shown here is derived from an EMBL/GenBank/DDBJ whole genome shotgun (WGS) entry which is preliminary data.</text>
</comment>
<name>A0A362X7T1_9FLAO</name>
<dbReference type="PANTHER" id="PTHR42686:SF1">
    <property type="entry name" value="GH17980P-RELATED"/>
    <property type="match status" value="1"/>
</dbReference>
<dbReference type="Gene3D" id="3.20.20.100">
    <property type="entry name" value="NADP-dependent oxidoreductase domain"/>
    <property type="match status" value="1"/>
</dbReference>
<accession>A0A362X7T1</accession>
<gene>
    <name evidence="2" type="ORF">CLV33_101427</name>
</gene>
<organism evidence="2 3">
    <name type="scientific">Jejuia pallidilutea</name>
    <dbReference type="NCBI Taxonomy" id="504487"/>
    <lineage>
        <taxon>Bacteria</taxon>
        <taxon>Pseudomonadati</taxon>
        <taxon>Bacteroidota</taxon>
        <taxon>Flavobacteriia</taxon>
        <taxon>Flavobacteriales</taxon>
        <taxon>Flavobacteriaceae</taxon>
        <taxon>Jejuia</taxon>
    </lineage>
</organism>
<dbReference type="InterPro" id="IPR036812">
    <property type="entry name" value="NAD(P)_OxRdtase_dom_sf"/>
</dbReference>
<protein>
    <submittedName>
        <fullName evidence="2">Aryl-alcohol dehydrogenase-like predicted oxidoreductase</fullName>
    </submittedName>
</protein>
<dbReference type="CDD" id="cd19090">
    <property type="entry name" value="AKR_AKR15A-like"/>
    <property type="match status" value="1"/>
</dbReference>
<dbReference type="Pfam" id="PF00248">
    <property type="entry name" value="Aldo_ket_red"/>
    <property type="match status" value="1"/>
</dbReference>
<dbReference type="SUPFAM" id="SSF51430">
    <property type="entry name" value="NAD(P)-linked oxidoreductase"/>
    <property type="match status" value="1"/>
</dbReference>
<dbReference type="GO" id="GO:0005829">
    <property type="term" value="C:cytosol"/>
    <property type="evidence" value="ECO:0007669"/>
    <property type="project" value="TreeGrafter"/>
</dbReference>
<dbReference type="PRINTS" id="PR00069">
    <property type="entry name" value="ALDKETRDTASE"/>
</dbReference>